<dbReference type="InterPro" id="IPR017911">
    <property type="entry name" value="MacB-like_ATP-bd"/>
</dbReference>
<dbReference type="GO" id="GO:0022857">
    <property type="term" value="F:transmembrane transporter activity"/>
    <property type="evidence" value="ECO:0007669"/>
    <property type="project" value="TreeGrafter"/>
</dbReference>
<dbReference type="Gene3D" id="3.40.50.300">
    <property type="entry name" value="P-loop containing nucleotide triphosphate hydrolases"/>
    <property type="match status" value="1"/>
</dbReference>
<protein>
    <submittedName>
        <fullName evidence="6">ABC transporter ATP-binding protein</fullName>
    </submittedName>
</protein>
<feature type="domain" description="ABC transporter" evidence="5">
    <location>
        <begin position="5"/>
        <end position="244"/>
    </location>
</feature>
<sequence length="247" mass="27279">MMSILQLENVSVIYGDNLQTKGLNNLSLETKAGEFVAIMGPSGSGKSTLLNTVAGILPTTSGRIQVAGRAIDGLSDEEAAQFRREELGFVFQEFNLVETLNVKENIVLPLMFQHQSVDVMEERVTKLAEALGISAILDKRVTEISGGQRQRVAIARAVIHQPALLLADEPTGNLDSKNSKEVMSVFKELNEQLNLSIFLVTHDAMTATYSDRIIFIKDGRLYNEIYRGDDELGYKQSIINVLEMMGE</sequence>
<dbReference type="PROSITE" id="PS50893">
    <property type="entry name" value="ABC_TRANSPORTER_2"/>
    <property type="match status" value="1"/>
</dbReference>
<name>A0AB74TH49_9LACT</name>
<dbReference type="SUPFAM" id="SSF52540">
    <property type="entry name" value="P-loop containing nucleoside triphosphate hydrolases"/>
    <property type="match status" value="1"/>
</dbReference>
<dbReference type="PANTHER" id="PTHR24220:SF674">
    <property type="entry name" value="BACITRACIN EXPORT ATP-BINDING PROTEIN BCEA"/>
    <property type="match status" value="1"/>
</dbReference>
<dbReference type="InterPro" id="IPR015854">
    <property type="entry name" value="ABC_transpr_LolD-like"/>
</dbReference>
<dbReference type="PROSITE" id="PS00211">
    <property type="entry name" value="ABC_TRANSPORTER_1"/>
    <property type="match status" value="1"/>
</dbReference>
<evidence type="ECO:0000256" key="3">
    <source>
        <dbReference type="ARBA" id="ARBA00022840"/>
    </source>
</evidence>
<dbReference type="GO" id="GO:0005524">
    <property type="term" value="F:ATP binding"/>
    <property type="evidence" value="ECO:0007669"/>
    <property type="project" value="UniProtKB-KW"/>
</dbReference>
<keyword evidence="4" id="KW-0029">Amino-acid transport</keyword>
<dbReference type="InterPro" id="IPR003593">
    <property type="entry name" value="AAA+_ATPase"/>
</dbReference>
<dbReference type="InterPro" id="IPR027417">
    <property type="entry name" value="P-loop_NTPase"/>
</dbReference>
<dbReference type="GO" id="GO:0016887">
    <property type="term" value="F:ATP hydrolysis activity"/>
    <property type="evidence" value="ECO:0007669"/>
    <property type="project" value="InterPro"/>
</dbReference>
<gene>
    <name evidence="7" type="ORF">VUQ06_00995</name>
    <name evidence="6" type="ORF">VUQ08_02105</name>
</gene>
<dbReference type="PANTHER" id="PTHR24220">
    <property type="entry name" value="IMPORT ATP-BINDING PROTEIN"/>
    <property type="match status" value="1"/>
</dbReference>
<evidence type="ECO:0000313" key="7">
    <source>
        <dbReference type="EMBL" id="XBC49829.1"/>
    </source>
</evidence>
<proteinExistence type="predicted"/>
<accession>A0AB74TH49</accession>
<dbReference type="InterPro" id="IPR003439">
    <property type="entry name" value="ABC_transporter-like_ATP-bd"/>
</dbReference>
<dbReference type="Pfam" id="PF00005">
    <property type="entry name" value="ABC_tran"/>
    <property type="match status" value="1"/>
</dbReference>
<organism evidence="6">
    <name type="scientific">Dolosigranulum savutiense</name>
    <dbReference type="NCBI Taxonomy" id="3110288"/>
    <lineage>
        <taxon>Bacteria</taxon>
        <taxon>Bacillati</taxon>
        <taxon>Bacillota</taxon>
        <taxon>Bacilli</taxon>
        <taxon>Lactobacillales</taxon>
        <taxon>Carnobacteriaceae</taxon>
        <taxon>Dolosigranulum</taxon>
    </lineage>
</organism>
<keyword evidence="2" id="KW-0547">Nucleotide-binding</keyword>
<dbReference type="EMBL" id="CP142433">
    <property type="protein sequence ID" value="XBC46431.1"/>
    <property type="molecule type" value="Genomic_DNA"/>
</dbReference>
<evidence type="ECO:0000256" key="1">
    <source>
        <dbReference type="ARBA" id="ARBA00022448"/>
    </source>
</evidence>
<dbReference type="GO" id="GO:0098796">
    <property type="term" value="C:membrane protein complex"/>
    <property type="evidence" value="ECO:0007669"/>
    <property type="project" value="UniProtKB-ARBA"/>
</dbReference>
<keyword evidence="1" id="KW-0813">Transport</keyword>
<evidence type="ECO:0000259" key="5">
    <source>
        <dbReference type="PROSITE" id="PS50893"/>
    </source>
</evidence>
<dbReference type="InterPro" id="IPR017871">
    <property type="entry name" value="ABC_transporter-like_CS"/>
</dbReference>
<evidence type="ECO:0000256" key="2">
    <source>
        <dbReference type="ARBA" id="ARBA00022741"/>
    </source>
</evidence>
<dbReference type="SMART" id="SM00382">
    <property type="entry name" value="AAA"/>
    <property type="match status" value="1"/>
</dbReference>
<dbReference type="GO" id="GO:0006865">
    <property type="term" value="P:amino acid transport"/>
    <property type="evidence" value="ECO:0007669"/>
    <property type="project" value="UniProtKB-KW"/>
</dbReference>
<dbReference type="EMBL" id="CP142435">
    <property type="protein sequence ID" value="XBC49829.1"/>
    <property type="molecule type" value="Genomic_DNA"/>
</dbReference>
<dbReference type="KEGG" id="dst:VUQ06_00995"/>
<dbReference type="AlphaFoldDB" id="A0AB74TH49"/>
<dbReference type="CDD" id="cd03255">
    <property type="entry name" value="ABC_MJ0796_LolCDE_FtsE"/>
    <property type="match status" value="1"/>
</dbReference>
<keyword evidence="3 6" id="KW-0067">ATP-binding</keyword>
<evidence type="ECO:0000256" key="4">
    <source>
        <dbReference type="ARBA" id="ARBA00022970"/>
    </source>
</evidence>
<reference evidence="6" key="1">
    <citation type="submission" date="2023-12" db="EMBL/GenBank/DDBJ databases">
        <title>Dolosigranulum savutii sp. nov. isolated from human upper respiratory samples collected in Botswana.</title>
        <authorList>
            <person name="Kelly M.S."/>
        </authorList>
    </citation>
    <scope>NUCLEOTIDE SEQUENCE</scope>
    <source>
        <strain evidence="7">MSK294</strain>
        <strain evidence="6">MSK433</strain>
    </source>
</reference>
<dbReference type="FunFam" id="3.40.50.300:FF:000032">
    <property type="entry name" value="Export ABC transporter ATP-binding protein"/>
    <property type="match status" value="1"/>
</dbReference>
<dbReference type="GO" id="GO:0005886">
    <property type="term" value="C:plasma membrane"/>
    <property type="evidence" value="ECO:0007669"/>
    <property type="project" value="TreeGrafter"/>
</dbReference>
<evidence type="ECO:0000313" key="6">
    <source>
        <dbReference type="EMBL" id="XBC46431.1"/>
    </source>
</evidence>